<dbReference type="CDD" id="cd10839">
    <property type="entry name" value="cpPDZ1_DegP-like"/>
    <property type="match status" value="1"/>
</dbReference>
<dbReference type="InterPro" id="IPR036034">
    <property type="entry name" value="PDZ_sf"/>
</dbReference>
<name>A0A5A7N7Y2_9PROT</name>
<keyword evidence="1" id="KW-0645">Protease</keyword>
<evidence type="ECO:0000313" key="4">
    <source>
        <dbReference type="EMBL" id="GER03179.1"/>
    </source>
</evidence>
<dbReference type="Gene3D" id="2.40.10.120">
    <property type="match status" value="1"/>
</dbReference>
<protein>
    <recommendedName>
        <fullName evidence="3">PDZ domain-containing protein</fullName>
    </recommendedName>
</protein>
<dbReference type="InterPro" id="IPR001940">
    <property type="entry name" value="Peptidase_S1C"/>
</dbReference>
<evidence type="ECO:0000259" key="3">
    <source>
        <dbReference type="PROSITE" id="PS50106"/>
    </source>
</evidence>
<evidence type="ECO:0000313" key="5">
    <source>
        <dbReference type="Proteomes" id="UP000324996"/>
    </source>
</evidence>
<gene>
    <name evidence="4" type="ORF">JCM17846_08610</name>
</gene>
<dbReference type="Gene3D" id="2.30.42.60">
    <property type="match status" value="1"/>
</dbReference>
<dbReference type="GO" id="GO:0006508">
    <property type="term" value="P:proteolysis"/>
    <property type="evidence" value="ECO:0007669"/>
    <property type="project" value="UniProtKB-KW"/>
</dbReference>
<evidence type="ECO:0000256" key="1">
    <source>
        <dbReference type="ARBA" id="ARBA00022670"/>
    </source>
</evidence>
<keyword evidence="2" id="KW-0378">Hydrolase</keyword>
<keyword evidence="5" id="KW-1185">Reference proteome</keyword>
<dbReference type="PANTHER" id="PTHR43343">
    <property type="entry name" value="PEPTIDASE S12"/>
    <property type="match status" value="1"/>
</dbReference>
<dbReference type="PRINTS" id="PR00834">
    <property type="entry name" value="PROTEASES2C"/>
</dbReference>
<dbReference type="SUPFAM" id="SSF50156">
    <property type="entry name" value="PDZ domain-like"/>
    <property type="match status" value="2"/>
</dbReference>
<dbReference type="RefSeq" id="WP_313979134.1">
    <property type="nucleotide sequence ID" value="NZ_BKCN01000003.1"/>
</dbReference>
<dbReference type="PANTHER" id="PTHR43343:SF3">
    <property type="entry name" value="PROTEASE DO-LIKE 8, CHLOROPLASTIC"/>
    <property type="match status" value="1"/>
</dbReference>
<evidence type="ECO:0000256" key="2">
    <source>
        <dbReference type="ARBA" id="ARBA00022801"/>
    </source>
</evidence>
<dbReference type="GO" id="GO:0004252">
    <property type="term" value="F:serine-type endopeptidase activity"/>
    <property type="evidence" value="ECO:0007669"/>
    <property type="project" value="InterPro"/>
</dbReference>
<comment type="caution">
    <text evidence="4">The sequence shown here is derived from an EMBL/GenBank/DDBJ whole genome shotgun (WGS) entry which is preliminary data.</text>
</comment>
<dbReference type="SMART" id="SM00228">
    <property type="entry name" value="PDZ"/>
    <property type="match status" value="2"/>
</dbReference>
<dbReference type="PROSITE" id="PS50106">
    <property type="entry name" value="PDZ"/>
    <property type="match status" value="1"/>
</dbReference>
<dbReference type="Pfam" id="PF13180">
    <property type="entry name" value="PDZ_2"/>
    <property type="match status" value="1"/>
</dbReference>
<accession>A0A5A7N7Y2</accession>
<reference evidence="4 5" key="1">
    <citation type="submission" date="2019-09" db="EMBL/GenBank/DDBJ databases">
        <title>NBRP : Genome information of microbial organism related human and environment.</title>
        <authorList>
            <person name="Hattori M."/>
            <person name="Oshima K."/>
            <person name="Inaba H."/>
            <person name="Suda W."/>
            <person name="Sakamoto M."/>
            <person name="Iino T."/>
            <person name="Kitahara M."/>
            <person name="Oshida Y."/>
            <person name="Iida T."/>
            <person name="Kudo T."/>
            <person name="Itoh T."/>
            <person name="Ohkuma M."/>
        </authorList>
    </citation>
    <scope>NUCLEOTIDE SEQUENCE [LARGE SCALE GENOMIC DNA]</scope>
    <source>
        <strain evidence="4 5">Q-1</strain>
    </source>
</reference>
<dbReference type="InterPro" id="IPR009003">
    <property type="entry name" value="Peptidase_S1_PA"/>
</dbReference>
<feature type="domain" description="PDZ" evidence="3">
    <location>
        <begin position="165"/>
        <end position="244"/>
    </location>
</feature>
<proteinExistence type="predicted"/>
<dbReference type="SUPFAM" id="SSF50494">
    <property type="entry name" value="Trypsin-like serine proteases"/>
    <property type="match status" value="1"/>
</dbReference>
<dbReference type="EMBL" id="BKCN01000003">
    <property type="protein sequence ID" value="GER03179.1"/>
    <property type="molecule type" value="Genomic_DNA"/>
</dbReference>
<organism evidence="4 5">
    <name type="scientific">Iodidimonas nitroreducens</name>
    <dbReference type="NCBI Taxonomy" id="1236968"/>
    <lineage>
        <taxon>Bacteria</taxon>
        <taxon>Pseudomonadati</taxon>
        <taxon>Pseudomonadota</taxon>
        <taxon>Alphaproteobacteria</taxon>
        <taxon>Iodidimonadales</taxon>
        <taxon>Iodidimonadaceae</taxon>
        <taxon>Iodidimonas</taxon>
    </lineage>
</organism>
<sequence length="365" mass="39048">MTNNHVIEKADEVTVRTVDGEEYQAEVIGRDQEGDLALLRIKSDQDFPFVKWGSSKKARVGDWVLSIGNPFGLGGSVTAGIISAHHRQISGGPFDDFIQTDASINRGNSGGPLFNLDGEVIGVNTAIFSPTGGNVGIAFSIPSDQAQRVISQIEEHGYVRRGFLGVQIQAVDKMTAEALGLEKAKGALVNSVTPDSPAAKAGIREGDIIVEFNGEVVEDSTALVKVVSALGVEEEATLTVLRDGKRVNLSVVTGERPRPEDPTTPAQPSVTEELGMNLSGLTVLLRQQYDVPDDVNGAIVLQVAPDLRQRIAPGDVIVEVNRKAVSSPEDVSAAIKSIREEGRTAALLRVYRAGNYYFIPIPLDE</sequence>
<dbReference type="Gene3D" id="2.30.42.10">
    <property type="match status" value="1"/>
</dbReference>
<dbReference type="InterPro" id="IPR051201">
    <property type="entry name" value="Chloro_Bact_Ser_Proteases"/>
</dbReference>
<dbReference type="Proteomes" id="UP000324996">
    <property type="component" value="Unassembled WGS sequence"/>
</dbReference>
<dbReference type="InterPro" id="IPR001478">
    <property type="entry name" value="PDZ"/>
</dbReference>
<dbReference type="AlphaFoldDB" id="A0A5A7N7Y2"/>
<dbReference type="Pfam" id="PF13365">
    <property type="entry name" value="Trypsin_2"/>
    <property type="match status" value="1"/>
</dbReference>